<evidence type="ECO:0000256" key="2">
    <source>
        <dbReference type="ARBA" id="ARBA00023004"/>
    </source>
</evidence>
<evidence type="ECO:0000259" key="3">
    <source>
        <dbReference type="Pfam" id="PF06155"/>
    </source>
</evidence>
<keyword evidence="2" id="KW-0408">Iron</keyword>
<dbReference type="GO" id="GO:0046872">
    <property type="term" value="F:metal ion binding"/>
    <property type="evidence" value="ECO:0007669"/>
    <property type="project" value="UniProtKB-KW"/>
</dbReference>
<sequence>MSHEGIRMISREESELVAKTEQPLPAAAITPAKVKIAITEGTGVTILWKDGHESHWTFPYLRDACPCATCHEEREQTGRALGEPKPKTTQLLQLYTPPAKPNSAEAIGRYAIKFKWADGHESGIYSWDFLRRLDEGALPVKVAR</sequence>
<evidence type="ECO:0000313" key="4">
    <source>
        <dbReference type="EMBL" id="SEB74527.1"/>
    </source>
</evidence>
<dbReference type="PANTHER" id="PTHR35303">
    <property type="entry name" value="OS02G0197800 PROTEIN"/>
    <property type="match status" value="1"/>
</dbReference>
<keyword evidence="1" id="KW-0479">Metal-binding</keyword>
<name>A0A1H4LVC8_9BACT</name>
<dbReference type="PANTHER" id="PTHR35303:SF5">
    <property type="entry name" value="OS02G0197800 PROTEIN"/>
    <property type="match status" value="1"/>
</dbReference>
<proteinExistence type="predicted"/>
<protein>
    <recommendedName>
        <fullName evidence="3">Gamma-butyrobetaine hydroxylase-like N-terminal domain-containing protein</fullName>
    </recommendedName>
</protein>
<dbReference type="EMBL" id="FNSD01000001">
    <property type="protein sequence ID" value="SEB74527.1"/>
    <property type="molecule type" value="Genomic_DNA"/>
</dbReference>
<feature type="domain" description="Gamma-butyrobetaine hydroxylase-like N-terminal" evidence="3">
    <location>
        <begin position="40"/>
        <end position="131"/>
    </location>
</feature>
<accession>A0A1H4LVC8</accession>
<dbReference type="Proteomes" id="UP000182409">
    <property type="component" value="Unassembled WGS sequence"/>
</dbReference>
<dbReference type="OrthoDB" id="9794178at2"/>
<gene>
    <name evidence="4" type="ORF">SAMN05443244_1725</name>
</gene>
<dbReference type="RefSeq" id="WP_074653358.1">
    <property type="nucleotide sequence ID" value="NZ_FNSD01000001.1"/>
</dbReference>
<dbReference type="Pfam" id="PF06155">
    <property type="entry name" value="GBBH-like_N"/>
    <property type="match status" value="1"/>
</dbReference>
<dbReference type="AlphaFoldDB" id="A0A1H4LVC8"/>
<evidence type="ECO:0000313" key="5">
    <source>
        <dbReference type="Proteomes" id="UP000182409"/>
    </source>
</evidence>
<dbReference type="InterPro" id="IPR038492">
    <property type="entry name" value="GBBH-like_N_sf"/>
</dbReference>
<reference evidence="4 5" key="1">
    <citation type="submission" date="2016-10" db="EMBL/GenBank/DDBJ databases">
        <authorList>
            <person name="de Groot N.N."/>
        </authorList>
    </citation>
    <scope>NUCLEOTIDE SEQUENCE [LARGE SCALE GENOMIC DNA]</scope>
    <source>
        <strain evidence="4 5">AB35.6</strain>
    </source>
</reference>
<organism evidence="4 5">
    <name type="scientific">Terriglobus roseus</name>
    <dbReference type="NCBI Taxonomy" id="392734"/>
    <lineage>
        <taxon>Bacteria</taxon>
        <taxon>Pseudomonadati</taxon>
        <taxon>Acidobacteriota</taxon>
        <taxon>Terriglobia</taxon>
        <taxon>Terriglobales</taxon>
        <taxon>Acidobacteriaceae</taxon>
        <taxon>Terriglobus</taxon>
    </lineage>
</organism>
<dbReference type="Gene3D" id="3.30.2020.30">
    <property type="match status" value="1"/>
</dbReference>
<evidence type="ECO:0000256" key="1">
    <source>
        <dbReference type="ARBA" id="ARBA00022723"/>
    </source>
</evidence>
<dbReference type="InterPro" id="IPR010376">
    <property type="entry name" value="GBBH-like_N"/>
</dbReference>